<dbReference type="GO" id="GO:0005737">
    <property type="term" value="C:cytoplasm"/>
    <property type="evidence" value="ECO:0007669"/>
    <property type="project" value="UniProtKB-SubCell"/>
</dbReference>
<dbReference type="GO" id="GO:0005975">
    <property type="term" value="P:carbohydrate metabolic process"/>
    <property type="evidence" value="ECO:0007669"/>
    <property type="project" value="InterPro"/>
</dbReference>
<dbReference type="Proteomes" id="UP000322079">
    <property type="component" value="Chromosome"/>
</dbReference>
<protein>
    <recommendedName>
        <fullName evidence="7">D,D-heptose 1,7-bisphosphate phosphatase</fullName>
    </recommendedName>
</protein>
<feature type="domain" description="Nucleotidyl transferase" evidence="8">
    <location>
        <begin position="12"/>
        <end position="238"/>
    </location>
</feature>
<evidence type="ECO:0000313" key="9">
    <source>
        <dbReference type="EMBL" id="QEL57712.1"/>
    </source>
</evidence>
<dbReference type="EMBL" id="CP043473">
    <property type="protein sequence ID" value="QEL57712.1"/>
    <property type="molecule type" value="Genomic_DNA"/>
</dbReference>
<dbReference type="InterPro" id="IPR027417">
    <property type="entry name" value="P-loop_NTPase"/>
</dbReference>
<dbReference type="InterPro" id="IPR006543">
    <property type="entry name" value="Histidinol-phos"/>
</dbReference>
<reference evidence="9 10" key="1">
    <citation type="submission" date="2019-08" db="EMBL/GenBank/DDBJ databases">
        <title>Chromobacterium paludis, a novel bacterium isolated from a Maryland marsh pond.</title>
        <authorList>
            <person name="Blackburn M.B."/>
            <person name="Gundersen-Rindal D.E."/>
        </authorList>
    </citation>
    <scope>NUCLEOTIDE SEQUENCE [LARGE SCALE GENOMIC DNA]</scope>
    <source>
        <strain evidence="10">IIBBL 257-1</strain>
    </source>
</reference>
<dbReference type="Pfam" id="PF13242">
    <property type="entry name" value="Hydrolase_like"/>
    <property type="match status" value="1"/>
</dbReference>
<dbReference type="SUPFAM" id="SSF56784">
    <property type="entry name" value="HAD-like"/>
    <property type="match status" value="1"/>
</dbReference>
<keyword evidence="5 9" id="KW-0378">Hydrolase</keyword>
<dbReference type="PANTHER" id="PTHR42891">
    <property type="entry name" value="D-GLYCERO-BETA-D-MANNO-HEPTOSE-1,7-BISPHOSPHATE 7-PHOSPHATASE"/>
    <property type="match status" value="1"/>
</dbReference>
<evidence type="ECO:0000256" key="2">
    <source>
        <dbReference type="ARBA" id="ARBA00005628"/>
    </source>
</evidence>
<keyword evidence="3" id="KW-0963">Cytoplasm</keyword>
<evidence type="ECO:0000256" key="4">
    <source>
        <dbReference type="ARBA" id="ARBA00022723"/>
    </source>
</evidence>
<keyword evidence="10" id="KW-1185">Reference proteome</keyword>
<dbReference type="RefSeq" id="WP_149299624.1">
    <property type="nucleotide sequence ID" value="NZ_CP043473.1"/>
</dbReference>
<dbReference type="InterPro" id="IPR005835">
    <property type="entry name" value="NTP_transferase_dom"/>
</dbReference>
<evidence type="ECO:0000256" key="5">
    <source>
        <dbReference type="ARBA" id="ARBA00022801"/>
    </source>
</evidence>
<name>A0A5C1DM92_9NEIS</name>
<evidence type="ECO:0000256" key="7">
    <source>
        <dbReference type="ARBA" id="ARBA00031828"/>
    </source>
</evidence>
<keyword evidence="6" id="KW-0119">Carbohydrate metabolism</keyword>
<dbReference type="CDD" id="cd07503">
    <property type="entry name" value="HAD_HisB-N"/>
    <property type="match status" value="1"/>
</dbReference>
<comment type="subcellular location">
    <subcellularLocation>
        <location evidence="1">Cytoplasm</location>
    </subcellularLocation>
</comment>
<dbReference type="Gene3D" id="3.40.50.300">
    <property type="entry name" value="P-loop containing nucleotide triphosphate hydrolases"/>
    <property type="match status" value="1"/>
</dbReference>
<proteinExistence type="inferred from homology"/>
<evidence type="ECO:0000259" key="8">
    <source>
        <dbReference type="Pfam" id="PF00483"/>
    </source>
</evidence>
<dbReference type="GO" id="GO:0046872">
    <property type="term" value="F:metal ion binding"/>
    <property type="evidence" value="ECO:0007669"/>
    <property type="project" value="UniProtKB-KW"/>
</dbReference>
<dbReference type="InterPro" id="IPR029044">
    <property type="entry name" value="Nucleotide-diphossugar_trans"/>
</dbReference>
<organism evidence="9 10">
    <name type="scientific">Chromobacterium paludis</name>
    <dbReference type="NCBI Taxonomy" id="2605945"/>
    <lineage>
        <taxon>Bacteria</taxon>
        <taxon>Pseudomonadati</taxon>
        <taxon>Pseudomonadota</taxon>
        <taxon>Betaproteobacteria</taxon>
        <taxon>Neisseriales</taxon>
        <taxon>Chromobacteriaceae</taxon>
        <taxon>Chromobacterium</taxon>
    </lineage>
</organism>
<dbReference type="InterPro" id="IPR036412">
    <property type="entry name" value="HAD-like_sf"/>
</dbReference>
<evidence type="ECO:0000256" key="3">
    <source>
        <dbReference type="ARBA" id="ARBA00022490"/>
    </source>
</evidence>
<dbReference type="InterPro" id="IPR006549">
    <property type="entry name" value="HAD-SF_hydro_IIIA"/>
</dbReference>
<gene>
    <name evidence="9" type="ORF">FYK34_20155</name>
</gene>
<dbReference type="InterPro" id="IPR004446">
    <property type="entry name" value="Heptose_bisP_phosphatase"/>
</dbReference>
<dbReference type="PANTHER" id="PTHR42891:SF1">
    <property type="entry name" value="D-GLYCERO-BETA-D-MANNO-HEPTOSE-1,7-BISPHOSPHATE 7-PHOSPHATASE"/>
    <property type="match status" value="1"/>
</dbReference>
<dbReference type="InterPro" id="IPR023214">
    <property type="entry name" value="HAD_sf"/>
</dbReference>
<dbReference type="NCBIfam" id="TIGR01662">
    <property type="entry name" value="HAD-SF-IIIA"/>
    <property type="match status" value="1"/>
</dbReference>
<dbReference type="Gene3D" id="3.40.50.1000">
    <property type="entry name" value="HAD superfamily/HAD-like"/>
    <property type="match status" value="1"/>
</dbReference>
<dbReference type="AlphaFoldDB" id="A0A5C1DM92"/>
<dbReference type="GO" id="GO:0016791">
    <property type="term" value="F:phosphatase activity"/>
    <property type="evidence" value="ECO:0007669"/>
    <property type="project" value="InterPro"/>
</dbReference>
<accession>A0A5C1DM92</accession>
<dbReference type="NCBIfam" id="TIGR01656">
    <property type="entry name" value="Histidinol-ppas"/>
    <property type="match status" value="1"/>
</dbReference>
<keyword evidence="4" id="KW-0479">Metal-binding</keyword>
<evidence type="ECO:0000313" key="10">
    <source>
        <dbReference type="Proteomes" id="UP000322079"/>
    </source>
</evidence>
<evidence type="ECO:0000256" key="6">
    <source>
        <dbReference type="ARBA" id="ARBA00023277"/>
    </source>
</evidence>
<dbReference type="SUPFAM" id="SSF52540">
    <property type="entry name" value="P-loop containing nucleoside triphosphate hydrolases"/>
    <property type="match status" value="1"/>
</dbReference>
<dbReference type="SUPFAM" id="SSF53448">
    <property type="entry name" value="Nucleotide-diphospho-sugar transferases"/>
    <property type="match status" value="1"/>
</dbReference>
<evidence type="ECO:0000256" key="1">
    <source>
        <dbReference type="ARBA" id="ARBA00004496"/>
    </source>
</evidence>
<dbReference type="Pfam" id="PF00483">
    <property type="entry name" value="NTP_transferase"/>
    <property type="match status" value="1"/>
</dbReference>
<comment type="similarity">
    <text evidence="2">Belongs to the GmhB family.</text>
</comment>
<sequence>MSELAKKSNVAILAGGMGTRLRERSGDLPKPMVPVLGKPVLQHQIELCRKYGFTDIALLVQHRYEKIADFFGDGSAFDVSLTYVIEEVPRGTAGALRDALPILDERFLVLYGDTFIDVNLRKFWNAHISSSAAGMLLLHPNDHPQDSDLVDIDSQGKVQGILPYPHPPGRVVRNLVNAALYVLERDGLEDVTPAKGKADIAKNMFPLMLGLGRHLHGYITPEYIKDMGTPDRLDKVERDLILGLPERLSCRHLRRAVFLDRDGTLNREVNHLKTRDQLELLPGVAAAVRSLNRNGTLAVVVTNQPVVARGDVTLEELEQIHAGLESELGAGGAFLDGLYFCPHHPDKGFPGEVMALKLACRCRKPEPGLIDVACQDLNIDRHNSWMVGDTTSDIEAGQRAGVRTILLRTGYAGGDAKCNIRADYTCADLSDATDWILRGHADLSQRMMSIAMTASRGKRIVLIGGLARAGKSFAAQVLKELLHSIGCKSHVISLDGWLKPKYLRSERVGVCDRYELSKVGGLIAEVARSASRELLCEPLYDRVTGTAGALSIEHSIGPNDVLIVEGVPALLIDELSSLQGTVKVYIDIDEALRSKRLAADYAWRDVQIDQSINTLAMREYDEISMVMKTRALAEFVVQQKLGRESE</sequence>
<dbReference type="CDD" id="cd04181">
    <property type="entry name" value="NTP_transferase"/>
    <property type="match status" value="1"/>
</dbReference>
<dbReference type="Gene3D" id="3.90.550.10">
    <property type="entry name" value="Spore Coat Polysaccharide Biosynthesis Protein SpsA, Chain A"/>
    <property type="match status" value="1"/>
</dbReference>
<dbReference type="KEGG" id="chrm:FYK34_20155"/>